<feature type="region of interest" description="Disordered" evidence="1">
    <location>
        <begin position="174"/>
        <end position="245"/>
    </location>
</feature>
<protein>
    <recommendedName>
        <fullName evidence="3">Chitin-binding type-2 domain-containing protein</fullName>
    </recommendedName>
</protein>
<dbReference type="PROSITE" id="PS50940">
    <property type="entry name" value="CHIT_BIND_II"/>
    <property type="match status" value="1"/>
</dbReference>
<proteinExistence type="predicted"/>
<feature type="chain" id="PRO_5033058576" description="Chitin-binding type-2 domain-containing protein" evidence="2">
    <location>
        <begin position="26"/>
        <end position="421"/>
    </location>
</feature>
<evidence type="ECO:0000313" key="5">
    <source>
        <dbReference type="Proteomes" id="UP000617340"/>
    </source>
</evidence>
<accession>A0A834KAX9</accession>
<keyword evidence="2" id="KW-0732">Signal</keyword>
<evidence type="ECO:0000256" key="1">
    <source>
        <dbReference type="SAM" id="MobiDB-lite"/>
    </source>
</evidence>
<dbReference type="Proteomes" id="UP000617340">
    <property type="component" value="Unassembled WGS sequence"/>
</dbReference>
<feature type="domain" description="Chitin-binding type-2" evidence="3">
    <location>
        <begin position="39"/>
        <end position="97"/>
    </location>
</feature>
<gene>
    <name evidence="4" type="ORF">HZH68_006112</name>
</gene>
<dbReference type="Pfam" id="PF01607">
    <property type="entry name" value="CBM_14"/>
    <property type="match status" value="1"/>
</dbReference>
<dbReference type="GO" id="GO:0005576">
    <property type="term" value="C:extracellular region"/>
    <property type="evidence" value="ECO:0007669"/>
    <property type="project" value="InterPro"/>
</dbReference>
<feature type="compositionally biased region" description="Basic and acidic residues" evidence="1">
    <location>
        <begin position="174"/>
        <end position="187"/>
    </location>
</feature>
<evidence type="ECO:0000259" key="3">
    <source>
        <dbReference type="PROSITE" id="PS50940"/>
    </source>
</evidence>
<keyword evidence="5" id="KW-1185">Reference proteome</keyword>
<feature type="compositionally biased region" description="Polar residues" evidence="1">
    <location>
        <begin position="230"/>
        <end position="243"/>
    </location>
</feature>
<evidence type="ECO:0000313" key="4">
    <source>
        <dbReference type="EMBL" id="KAF7403318.1"/>
    </source>
</evidence>
<sequence length="421" mass="48356">MEVRVESWILGVVLHYTVFIVLVHPEEVFNTTPPPLRTNFSCFGRAMGFYADVEADCKVYHTCDDHGNKFSYRCPEETAFRQDALICDHARLVDCRATTYDDKKSLRGSRSEEESLGLNVPSLFNIPPPLDNSNDHRSFSRSFQVIQRPDKSSTDKTQPGFVFSASVFLRNQQDHDLHRKSTNKQETESILDQSRCNRNEEHKTTGSSSKNQVSHFSSTPRPFSRDPYKQDSSLPNRFPSFTRSDSETKNLLGRTFVNVPMISAKTQPPRKDFFHTTTVFSLSTKLPTNDIPRLNSNTYNNRDYPYFETLRSIQANAMSTSTPRTTIATTEIPVHALTMSLKPLVPNELEYDPYYPRIPTSTEAYYTASHLNKDSESFRFTTQPPWSGIHFEIPAVLPDLNTLEDLVDRRKLFYIPRVTRH</sequence>
<dbReference type="PANTHER" id="PTHR22933:SF44">
    <property type="entry name" value="RE15157P"/>
    <property type="match status" value="1"/>
</dbReference>
<feature type="compositionally biased region" description="Basic and acidic residues" evidence="1">
    <location>
        <begin position="195"/>
        <end position="204"/>
    </location>
</feature>
<comment type="caution">
    <text evidence="4">The sequence shown here is derived from an EMBL/GenBank/DDBJ whole genome shotgun (WGS) entry which is preliminary data.</text>
</comment>
<feature type="compositionally biased region" description="Polar residues" evidence="1">
    <location>
        <begin position="205"/>
        <end position="221"/>
    </location>
</feature>
<feature type="signal peptide" evidence="2">
    <location>
        <begin position="1"/>
        <end position="25"/>
    </location>
</feature>
<dbReference type="Gene3D" id="2.170.140.10">
    <property type="entry name" value="Chitin binding domain"/>
    <property type="match status" value="1"/>
</dbReference>
<name>A0A834KAX9_VESGE</name>
<dbReference type="SMART" id="SM00494">
    <property type="entry name" value="ChtBD2"/>
    <property type="match status" value="1"/>
</dbReference>
<dbReference type="SUPFAM" id="SSF57625">
    <property type="entry name" value="Invertebrate chitin-binding proteins"/>
    <property type="match status" value="1"/>
</dbReference>
<evidence type="ECO:0000256" key="2">
    <source>
        <dbReference type="SAM" id="SignalP"/>
    </source>
</evidence>
<dbReference type="InterPro" id="IPR052976">
    <property type="entry name" value="Scoloptoxin-like"/>
</dbReference>
<dbReference type="EMBL" id="JACSDZ010000005">
    <property type="protein sequence ID" value="KAF7403318.1"/>
    <property type="molecule type" value="Genomic_DNA"/>
</dbReference>
<dbReference type="InterPro" id="IPR002557">
    <property type="entry name" value="Chitin-bd_dom"/>
</dbReference>
<dbReference type="PANTHER" id="PTHR22933">
    <property type="entry name" value="FI18007P1-RELATED"/>
    <property type="match status" value="1"/>
</dbReference>
<dbReference type="GO" id="GO:0008061">
    <property type="term" value="F:chitin binding"/>
    <property type="evidence" value="ECO:0007669"/>
    <property type="project" value="InterPro"/>
</dbReference>
<organism evidence="4 5">
    <name type="scientific">Vespula germanica</name>
    <name type="common">German yellow jacket</name>
    <name type="synonym">Paravespula germanica</name>
    <dbReference type="NCBI Taxonomy" id="30212"/>
    <lineage>
        <taxon>Eukaryota</taxon>
        <taxon>Metazoa</taxon>
        <taxon>Ecdysozoa</taxon>
        <taxon>Arthropoda</taxon>
        <taxon>Hexapoda</taxon>
        <taxon>Insecta</taxon>
        <taxon>Pterygota</taxon>
        <taxon>Neoptera</taxon>
        <taxon>Endopterygota</taxon>
        <taxon>Hymenoptera</taxon>
        <taxon>Apocrita</taxon>
        <taxon>Aculeata</taxon>
        <taxon>Vespoidea</taxon>
        <taxon>Vespidae</taxon>
        <taxon>Vespinae</taxon>
        <taxon>Vespula</taxon>
    </lineage>
</organism>
<reference evidence="4" key="1">
    <citation type="journal article" date="2020" name="G3 (Bethesda)">
        <title>High-Quality Assemblies for Three Invasive Social Wasps from the &lt;i&gt;Vespula&lt;/i&gt; Genus.</title>
        <authorList>
            <person name="Harrop T.W.R."/>
            <person name="Guhlin J."/>
            <person name="McLaughlin G.M."/>
            <person name="Permina E."/>
            <person name="Stockwell P."/>
            <person name="Gilligan J."/>
            <person name="Le Lec M.F."/>
            <person name="Gruber M.A.M."/>
            <person name="Quinn O."/>
            <person name="Lovegrove M."/>
            <person name="Duncan E.J."/>
            <person name="Remnant E.J."/>
            <person name="Van Eeckhoven J."/>
            <person name="Graham B."/>
            <person name="Knapp R.A."/>
            <person name="Langford K.W."/>
            <person name="Kronenberg Z."/>
            <person name="Press M.O."/>
            <person name="Eacker S.M."/>
            <person name="Wilson-Rankin E.E."/>
            <person name="Purcell J."/>
            <person name="Lester P.J."/>
            <person name="Dearden P.K."/>
        </authorList>
    </citation>
    <scope>NUCLEOTIDE SEQUENCE</scope>
    <source>
        <strain evidence="4">Linc-1</strain>
    </source>
</reference>
<dbReference type="InterPro" id="IPR036508">
    <property type="entry name" value="Chitin-bd_dom_sf"/>
</dbReference>
<dbReference type="AlphaFoldDB" id="A0A834KAX9"/>